<gene>
    <name evidence="2" type="ORF">CJD38_07085</name>
</gene>
<dbReference type="AlphaFoldDB" id="A0A2T5MII3"/>
<accession>A0A2T5MII3</accession>
<protein>
    <submittedName>
        <fullName evidence="2">Uncharacterized protein</fullName>
    </submittedName>
</protein>
<dbReference type="Proteomes" id="UP000244248">
    <property type="component" value="Unassembled WGS sequence"/>
</dbReference>
<evidence type="ECO:0000313" key="3">
    <source>
        <dbReference type="Proteomes" id="UP000244248"/>
    </source>
</evidence>
<keyword evidence="3" id="KW-1185">Reference proteome</keyword>
<evidence type="ECO:0000256" key="1">
    <source>
        <dbReference type="SAM" id="MobiDB-lite"/>
    </source>
</evidence>
<proteinExistence type="predicted"/>
<sequence>MLTQSDVYESGVNPHNENGSQAMTNDQIENLIDELNAQRLGDRIFLASLSRAVDRAKVWLNEPQGVAGFEGVREFFFIKNDEGLYVAAIEDFEYDLHAFVKPAYRRQGHLSRAMKITILPKLFQDGRAIQKITFNDPYVAEYCVRNWGFSVTGEKTAEIDLSVYSAWQEIAPIRAPLSWDDYHSGIKVKLNRARLYLEMIKDQLDMAYGRDGSSCIERYIRDLECLGGEVQDLIQNNLKK</sequence>
<evidence type="ECO:0000313" key="2">
    <source>
        <dbReference type="EMBL" id="PTU32406.1"/>
    </source>
</evidence>
<feature type="region of interest" description="Disordered" evidence="1">
    <location>
        <begin position="1"/>
        <end position="22"/>
    </location>
</feature>
<name>A0A2T5MII3_9GAMM</name>
<reference evidence="2 3" key="1">
    <citation type="submission" date="2018-04" db="EMBL/GenBank/DDBJ databases">
        <title>Novel species isolated from glacier.</title>
        <authorList>
            <person name="Liu Q."/>
            <person name="Xin Y.-H."/>
        </authorList>
    </citation>
    <scope>NUCLEOTIDE SEQUENCE [LARGE SCALE GENOMIC DNA]</scope>
    <source>
        <strain evidence="2 3">GT1R17</strain>
    </source>
</reference>
<comment type="caution">
    <text evidence="2">The sequence shown here is derived from an EMBL/GenBank/DDBJ whole genome shotgun (WGS) entry which is preliminary data.</text>
</comment>
<dbReference type="EMBL" id="QANS01000002">
    <property type="protein sequence ID" value="PTU32406.1"/>
    <property type="molecule type" value="Genomic_DNA"/>
</dbReference>
<organism evidence="2 3">
    <name type="scientific">Stenotrophobium rhamnosiphilum</name>
    <dbReference type="NCBI Taxonomy" id="2029166"/>
    <lineage>
        <taxon>Bacteria</taxon>
        <taxon>Pseudomonadati</taxon>
        <taxon>Pseudomonadota</taxon>
        <taxon>Gammaproteobacteria</taxon>
        <taxon>Nevskiales</taxon>
        <taxon>Nevskiaceae</taxon>
        <taxon>Stenotrophobium</taxon>
    </lineage>
</organism>